<dbReference type="InterPro" id="IPR002035">
    <property type="entry name" value="VWF_A"/>
</dbReference>
<sequence length="1164" mass="133702">MNKLILNIQFSQQVKFKIAFDASNQKTFEQLKQICVQRLESFHKISPDNVKDTLPNTFDPSQYHLTDQTNFILSDQDVVEDLCSNNELIHLVFNQSLSASILDPLKMSSSLGTQLNTQSTLQPQQQQQVSSIPPPQQIQPPPQQISPPPQQQQVPNPVQPQIKPQQIDDGMLDEIGKSELKRKFYLDTSKWNLVQQIQSDIEISIKFLQAENQTTQYNIGCSLEDTLYNLSIKICNQLQIPQEQNHAVLYNLSGLPLVSNLNQLHQKTVEDTINKLQSKVFYAIITKCSAGDKSFPKIDSDEGKDQIFIIHQGPKVIKVDIENTTVIQLKQKIYHKLNIPTNVQTLNYGGKLLTDSLLLKDYNVQNNSNLNLTFKLNQLVSHADSYNYNFYMPWLSHFVKQSDEGIRQFRCNMLVLFAKEDHLKWSHAIRQYSNNNTPLTLASVSLIRKYRLNQNARIAFEEGFLRLFFDLIIQSPQVPAAFEIGSTFEYTRQWIQFLHSETAKYKEADIKLIEYYRNLEYTCQVTLSPIETPAFLSLSKDDDITAYQIVDYNILKEKQETQEKHSNGKLFSELSLIQDPRLEEQFKIIKFLEKEDLIWLPQTDFKDGRDLNSIPAEWHKNEDLKINVLKIYSSVELKQHPTAPVLTKNSQKHLVIYTSMNKDVAKPVNLFDPISGIEQPENPDQIAYNQVLPNAKIAPGKVDDDDDEDSSIQLVTQITVEPEEAIIVLIDISGSMEEEFYNSEDLTRLGVVKAFFNAFADRTMAYNLKNVISLAYFDDRYILKCGYTELFMQFKDLVNKAKPQGMTALYVALKNAIDSLLQFKKKYPNCILRIIALTDGEDNKGRYSPEFIAQTILQNQIILDSFVVYDKCDGLKQITKAAGGQCFCPKTIQEGLKLFEYETILSAKIRKQSESLTPAKVTAIFQQDPKTIQFDVQPREFELPLELKKQSINPKQLVSKISSDSQQLNLIAPHNYLKRVMKELMIYEQKPHPFVKVFPCSHDVSFWKIIMVGPEQTPYSNGIYILYMKFPQEFPLQPPDLRFLTSIYHCNINSQGRICHSILGRNYTPDTKVIQIFEAVYGLLMTPEPDDPLDTTIASEYMQDLKLYLEKATNHTLKFAKRPMDEVLKEILGSVGEEKDLSDVELQEKTNEILSWVSNASKPQ</sequence>
<keyword evidence="6" id="KW-1185">Reference proteome</keyword>
<evidence type="ECO:0000259" key="3">
    <source>
        <dbReference type="PROSITE" id="PS50127"/>
    </source>
</evidence>
<dbReference type="SMART" id="SM00212">
    <property type="entry name" value="UBCc"/>
    <property type="match status" value="1"/>
</dbReference>
<feature type="domain" description="VWFA" evidence="4">
    <location>
        <begin position="725"/>
        <end position="916"/>
    </location>
</feature>
<dbReference type="eggNOG" id="KOG0417">
    <property type="taxonomic scope" value="Eukaryota"/>
</dbReference>
<evidence type="ECO:0000259" key="4">
    <source>
        <dbReference type="PROSITE" id="PS50234"/>
    </source>
</evidence>
<dbReference type="InterPro" id="IPR036465">
    <property type="entry name" value="vWFA_dom_sf"/>
</dbReference>
<dbReference type="GeneID" id="5041320"/>
<dbReference type="InterPro" id="IPR016135">
    <property type="entry name" value="UBQ-conjugating_enzyme/RWD"/>
</dbReference>
<dbReference type="OrthoDB" id="269518at2759"/>
<evidence type="ECO:0000313" key="6">
    <source>
        <dbReference type="Proteomes" id="UP000000600"/>
    </source>
</evidence>
<evidence type="ECO:0000259" key="2">
    <source>
        <dbReference type="PROSITE" id="PS50053"/>
    </source>
</evidence>
<dbReference type="GO" id="GO:0000209">
    <property type="term" value="P:protein polyubiquitination"/>
    <property type="evidence" value="ECO:0000318"/>
    <property type="project" value="GO_Central"/>
</dbReference>
<dbReference type="PROSITE" id="PS50234">
    <property type="entry name" value="VWFA"/>
    <property type="match status" value="1"/>
</dbReference>
<dbReference type="STRING" id="5888.A0DYM1"/>
<dbReference type="HOGENOM" id="CLU_274917_0_0_1"/>
<feature type="domain" description="Ubiquitin-like" evidence="2">
    <location>
        <begin position="325"/>
        <end position="375"/>
    </location>
</feature>
<dbReference type="CDD" id="cd00198">
    <property type="entry name" value="vWFA"/>
    <property type="match status" value="1"/>
</dbReference>
<dbReference type="Proteomes" id="UP000000600">
    <property type="component" value="Unassembled WGS sequence"/>
</dbReference>
<name>A0DYM1_PARTE</name>
<reference evidence="5 6" key="1">
    <citation type="journal article" date="2006" name="Nature">
        <title>Global trends of whole-genome duplications revealed by the ciliate Paramecium tetraurelia.</title>
        <authorList>
            <consortium name="Genoscope"/>
            <person name="Aury J.-M."/>
            <person name="Jaillon O."/>
            <person name="Duret L."/>
            <person name="Noel B."/>
            <person name="Jubin C."/>
            <person name="Porcel B.M."/>
            <person name="Segurens B."/>
            <person name="Daubin V."/>
            <person name="Anthouard V."/>
            <person name="Aiach N."/>
            <person name="Arnaiz O."/>
            <person name="Billaut A."/>
            <person name="Beisson J."/>
            <person name="Blanc I."/>
            <person name="Bouhouche K."/>
            <person name="Camara F."/>
            <person name="Duharcourt S."/>
            <person name="Guigo R."/>
            <person name="Gogendeau D."/>
            <person name="Katinka M."/>
            <person name="Keller A.-M."/>
            <person name="Kissmehl R."/>
            <person name="Klotz C."/>
            <person name="Koll F."/>
            <person name="Le Moue A."/>
            <person name="Lepere C."/>
            <person name="Malinsky S."/>
            <person name="Nowacki M."/>
            <person name="Nowak J.K."/>
            <person name="Plattner H."/>
            <person name="Poulain J."/>
            <person name="Ruiz F."/>
            <person name="Serrano V."/>
            <person name="Zagulski M."/>
            <person name="Dessen P."/>
            <person name="Betermier M."/>
            <person name="Weissenbach J."/>
            <person name="Scarpelli C."/>
            <person name="Schachter V."/>
            <person name="Sperling L."/>
            <person name="Meyer E."/>
            <person name="Cohen J."/>
            <person name="Wincker P."/>
        </authorList>
    </citation>
    <scope>NUCLEOTIDE SEQUENCE [LARGE SCALE GENOMIC DNA]</scope>
    <source>
        <strain evidence="5 6">Stock d4-2</strain>
    </source>
</reference>
<feature type="compositionally biased region" description="Pro residues" evidence="1">
    <location>
        <begin position="132"/>
        <end position="150"/>
    </location>
</feature>
<dbReference type="EMBL" id="CT868649">
    <property type="protein sequence ID" value="CAK88138.1"/>
    <property type="molecule type" value="Genomic_DNA"/>
</dbReference>
<dbReference type="PROSITE" id="PS50127">
    <property type="entry name" value="UBC_2"/>
    <property type="match status" value="1"/>
</dbReference>
<dbReference type="FunFam" id="3.40.50.410:FF:000111">
    <property type="entry name" value="Uncharacterized protein"/>
    <property type="match status" value="1"/>
</dbReference>
<dbReference type="PANTHER" id="PTHR24068">
    <property type="entry name" value="UBIQUITIN-CONJUGATING ENZYME E2"/>
    <property type="match status" value="1"/>
</dbReference>
<protein>
    <submittedName>
        <fullName evidence="5">Uncharacterized protein</fullName>
    </submittedName>
</protein>
<dbReference type="Gene3D" id="3.10.110.10">
    <property type="entry name" value="Ubiquitin Conjugating Enzyme"/>
    <property type="match status" value="1"/>
</dbReference>
<dbReference type="OMA" id="WHKNEDL"/>
<dbReference type="SUPFAM" id="SSF54236">
    <property type="entry name" value="Ubiquitin-like"/>
    <property type="match status" value="1"/>
</dbReference>
<dbReference type="CDD" id="cd17039">
    <property type="entry name" value="Ubl_ubiquitin_like"/>
    <property type="match status" value="1"/>
</dbReference>
<feature type="compositionally biased region" description="Low complexity" evidence="1">
    <location>
        <begin position="122"/>
        <end position="131"/>
    </location>
</feature>
<feature type="domain" description="UBC core" evidence="3">
    <location>
        <begin position="975"/>
        <end position="1121"/>
    </location>
</feature>
<dbReference type="CDD" id="cd23833">
    <property type="entry name" value="UBCc_ApmR795-like"/>
    <property type="match status" value="1"/>
</dbReference>
<dbReference type="Gene3D" id="3.10.20.90">
    <property type="entry name" value="Phosphatidylinositol 3-kinase Catalytic Subunit, Chain A, domain 1"/>
    <property type="match status" value="1"/>
</dbReference>
<evidence type="ECO:0000256" key="1">
    <source>
        <dbReference type="SAM" id="MobiDB-lite"/>
    </source>
</evidence>
<dbReference type="Pfam" id="PF00240">
    <property type="entry name" value="ubiquitin"/>
    <property type="match status" value="1"/>
</dbReference>
<dbReference type="InterPro" id="IPR000626">
    <property type="entry name" value="Ubiquitin-like_dom"/>
</dbReference>
<dbReference type="KEGG" id="ptm:GSPATT00003106001"/>
<dbReference type="InterPro" id="IPR000608">
    <property type="entry name" value="UBC"/>
</dbReference>
<proteinExistence type="predicted"/>
<accession>A0DYM1</accession>
<dbReference type="AlphaFoldDB" id="A0DYM1"/>
<dbReference type="RefSeq" id="XP_001455535.1">
    <property type="nucleotide sequence ID" value="XM_001455498.2"/>
</dbReference>
<dbReference type="SUPFAM" id="SSF54495">
    <property type="entry name" value="UBC-like"/>
    <property type="match status" value="1"/>
</dbReference>
<evidence type="ECO:0000313" key="5">
    <source>
        <dbReference type="EMBL" id="CAK88138.1"/>
    </source>
</evidence>
<gene>
    <name evidence="5" type="ORF">GSPATT00003106001</name>
</gene>
<feature type="region of interest" description="Disordered" evidence="1">
    <location>
        <begin position="113"/>
        <end position="165"/>
    </location>
</feature>
<organism evidence="5 6">
    <name type="scientific">Paramecium tetraurelia</name>
    <dbReference type="NCBI Taxonomy" id="5888"/>
    <lineage>
        <taxon>Eukaryota</taxon>
        <taxon>Sar</taxon>
        <taxon>Alveolata</taxon>
        <taxon>Ciliophora</taxon>
        <taxon>Intramacronucleata</taxon>
        <taxon>Oligohymenophorea</taxon>
        <taxon>Peniculida</taxon>
        <taxon>Parameciidae</taxon>
        <taxon>Paramecium</taxon>
    </lineage>
</organism>
<dbReference type="PROSITE" id="PS50053">
    <property type="entry name" value="UBIQUITIN_2"/>
    <property type="match status" value="1"/>
</dbReference>
<dbReference type="SUPFAM" id="SSF53300">
    <property type="entry name" value="vWA-like"/>
    <property type="match status" value="1"/>
</dbReference>
<dbReference type="Pfam" id="PF00179">
    <property type="entry name" value="UQ_con"/>
    <property type="match status" value="1"/>
</dbReference>
<dbReference type="GO" id="GO:0061631">
    <property type="term" value="F:ubiquitin conjugating enzyme activity"/>
    <property type="evidence" value="ECO:0000318"/>
    <property type="project" value="GO_Central"/>
</dbReference>
<dbReference type="GO" id="GO:0005634">
    <property type="term" value="C:nucleus"/>
    <property type="evidence" value="ECO:0000318"/>
    <property type="project" value="GO_Central"/>
</dbReference>
<dbReference type="Gene3D" id="3.40.50.410">
    <property type="entry name" value="von Willebrand factor, type A domain"/>
    <property type="match status" value="1"/>
</dbReference>
<dbReference type="InterPro" id="IPR029071">
    <property type="entry name" value="Ubiquitin-like_domsf"/>
</dbReference>
<feature type="compositionally biased region" description="Low complexity" evidence="1">
    <location>
        <begin position="151"/>
        <end position="165"/>
    </location>
</feature>
<dbReference type="InParanoid" id="A0DYM1"/>
<dbReference type="SMART" id="SM00213">
    <property type="entry name" value="UBQ"/>
    <property type="match status" value="1"/>
</dbReference>